<dbReference type="InterPro" id="IPR011989">
    <property type="entry name" value="ARM-like"/>
</dbReference>
<dbReference type="InterPro" id="IPR000225">
    <property type="entry name" value="Armadillo"/>
</dbReference>
<dbReference type="Proteomes" id="UP000012960">
    <property type="component" value="Unplaced"/>
</dbReference>
<dbReference type="AlphaFoldDB" id="A0A804HXV2"/>
<dbReference type="Gene3D" id="1.25.10.10">
    <property type="entry name" value="Leucine-rich Repeat Variant"/>
    <property type="match status" value="1"/>
</dbReference>
<name>A0A804HXV2_MUSAM</name>
<dbReference type="SUPFAM" id="SSF54695">
    <property type="entry name" value="POZ domain"/>
    <property type="match status" value="1"/>
</dbReference>
<comment type="pathway">
    <text evidence="1">Protein modification; protein ubiquitination.</text>
</comment>
<dbReference type="InterPro" id="IPR044282">
    <property type="entry name" value="ABAP1/ARIA"/>
</dbReference>
<feature type="region of interest" description="Disordered" evidence="3">
    <location>
        <begin position="55"/>
        <end position="104"/>
    </location>
</feature>
<accession>A0A804HXV2</accession>
<feature type="domain" description="BTB" evidence="5">
    <location>
        <begin position="334"/>
        <end position="363"/>
    </location>
</feature>
<reference evidence="6" key="1">
    <citation type="submission" date="2021-05" db="UniProtKB">
        <authorList>
            <consortium name="EnsemblPlants"/>
        </authorList>
    </citation>
    <scope>IDENTIFICATION</scope>
    <source>
        <strain evidence="6">subsp. malaccensis</strain>
    </source>
</reference>
<feature type="compositionally biased region" description="Basic and acidic residues" evidence="3">
    <location>
        <begin position="64"/>
        <end position="77"/>
    </location>
</feature>
<dbReference type="Pfam" id="PF00651">
    <property type="entry name" value="BTB"/>
    <property type="match status" value="1"/>
</dbReference>
<evidence type="ECO:0000313" key="6">
    <source>
        <dbReference type="EnsemblPlants" id="Ma02_p00680.1"/>
    </source>
</evidence>
<dbReference type="SUPFAM" id="SSF48371">
    <property type="entry name" value="ARM repeat"/>
    <property type="match status" value="1"/>
</dbReference>
<evidence type="ECO:0000256" key="2">
    <source>
        <dbReference type="PROSITE-ProRule" id="PRU00259"/>
    </source>
</evidence>
<dbReference type="InterPro" id="IPR000210">
    <property type="entry name" value="BTB/POZ_dom"/>
</dbReference>
<dbReference type="EnsemblPlants" id="Ma02_t00680.1">
    <property type="protein sequence ID" value="Ma02_p00680.1"/>
    <property type="gene ID" value="Ma02_g00680"/>
</dbReference>
<dbReference type="PANTHER" id="PTHR46710:SF1">
    <property type="entry name" value="ARM REPEAT PROTEIN INTERACTING WITH ABF2"/>
    <property type="match status" value="1"/>
</dbReference>
<evidence type="ECO:0000313" key="7">
    <source>
        <dbReference type="Proteomes" id="UP000012960"/>
    </source>
</evidence>
<dbReference type="Gramene" id="Ma02_t00680.1">
    <property type="protein sequence ID" value="Ma02_p00680.1"/>
    <property type="gene ID" value="Ma02_g00680"/>
</dbReference>
<proteinExistence type="predicted"/>
<dbReference type="PROSITE" id="PS50176">
    <property type="entry name" value="ARM_REPEAT"/>
    <property type="match status" value="1"/>
</dbReference>
<protein>
    <recommendedName>
        <fullName evidence="5">BTB domain-containing protein</fullName>
    </recommendedName>
</protein>
<sequence>MIAKTGELCALLLLAVPRGLRVGADGTNHRYEEGDRVPLPLKAKRLEELAAEIKKRKEGSKKKQITDEDTKGKKVLDSNDEIGAEGSSVLPRGDMESGVSSQENQDELLAASLAAEEEMEINKNVLTSEGGLDEAEDDNDENEEMIFPMDNIHIDPAVLASLPPSMQLDLLVQMRESIMAENRQKYQKIKKDSHKQAGIVYNGGLVPLLKLLDSKNRCLQHNAAFALYGIAENEDNVSDFIKVGGVQKLQDGEFIIQATKDRVAKTMKRLEEKINGPVLKHLLYLMRVGEKVVQRRIALALAHLCLPEDQRTIFIDDDGTVYLGEQYVNSSTLLDGTFLVEGKCFYAHRIALFASSDAFCAMFDGVYRAFFSLLRSSHQAISGGTTIKTVESTFTEAATDTVTGDSFVGRKRNREESSTLSISK</sequence>
<keyword evidence="4" id="KW-0732">Signal</keyword>
<evidence type="ECO:0000256" key="4">
    <source>
        <dbReference type="SAM" id="SignalP"/>
    </source>
</evidence>
<keyword evidence="7" id="KW-1185">Reference proteome</keyword>
<feature type="repeat" description="ARM" evidence="2">
    <location>
        <begin position="203"/>
        <end position="245"/>
    </location>
</feature>
<evidence type="ECO:0000256" key="3">
    <source>
        <dbReference type="SAM" id="MobiDB-lite"/>
    </source>
</evidence>
<dbReference type="PANTHER" id="PTHR46710">
    <property type="entry name" value="ARM REPEAT PROTEIN INTERACTING WITH ABF2"/>
    <property type="match status" value="1"/>
</dbReference>
<dbReference type="InterPro" id="IPR011333">
    <property type="entry name" value="SKP1/BTB/POZ_sf"/>
</dbReference>
<dbReference type="Gene3D" id="3.30.710.10">
    <property type="entry name" value="Potassium Channel Kv1.1, Chain A"/>
    <property type="match status" value="1"/>
</dbReference>
<evidence type="ECO:0000256" key="1">
    <source>
        <dbReference type="ARBA" id="ARBA00004906"/>
    </source>
</evidence>
<feature type="signal peptide" evidence="4">
    <location>
        <begin position="1"/>
        <end position="26"/>
    </location>
</feature>
<dbReference type="InterPro" id="IPR016024">
    <property type="entry name" value="ARM-type_fold"/>
</dbReference>
<dbReference type="PROSITE" id="PS50097">
    <property type="entry name" value="BTB"/>
    <property type="match status" value="1"/>
</dbReference>
<evidence type="ECO:0000259" key="5">
    <source>
        <dbReference type="PROSITE" id="PS50097"/>
    </source>
</evidence>
<feature type="chain" id="PRO_5032412761" description="BTB domain-containing protein" evidence="4">
    <location>
        <begin position="27"/>
        <end position="424"/>
    </location>
</feature>
<organism evidence="6 7">
    <name type="scientific">Musa acuminata subsp. malaccensis</name>
    <name type="common">Wild banana</name>
    <name type="synonym">Musa malaccensis</name>
    <dbReference type="NCBI Taxonomy" id="214687"/>
    <lineage>
        <taxon>Eukaryota</taxon>
        <taxon>Viridiplantae</taxon>
        <taxon>Streptophyta</taxon>
        <taxon>Embryophyta</taxon>
        <taxon>Tracheophyta</taxon>
        <taxon>Spermatophyta</taxon>
        <taxon>Magnoliopsida</taxon>
        <taxon>Liliopsida</taxon>
        <taxon>Zingiberales</taxon>
        <taxon>Musaceae</taxon>
        <taxon>Musa</taxon>
    </lineage>
</organism>
<dbReference type="InParanoid" id="A0A804HXV2"/>